<dbReference type="InterPro" id="IPR036271">
    <property type="entry name" value="Tet_transcr_reg_TetR-rel_C_sf"/>
</dbReference>
<evidence type="ECO:0000256" key="4">
    <source>
        <dbReference type="PROSITE-ProRule" id="PRU00335"/>
    </source>
</evidence>
<keyword evidence="2 4" id="KW-0238">DNA-binding</keyword>
<feature type="region of interest" description="Disordered" evidence="5">
    <location>
        <begin position="1"/>
        <end position="23"/>
    </location>
</feature>
<evidence type="ECO:0000256" key="5">
    <source>
        <dbReference type="SAM" id="MobiDB-lite"/>
    </source>
</evidence>
<accession>A0AAF0BXG8</accession>
<dbReference type="Gene3D" id="1.10.357.10">
    <property type="entry name" value="Tetracycline Repressor, domain 2"/>
    <property type="match status" value="1"/>
</dbReference>
<dbReference type="EMBL" id="CP116942">
    <property type="protein sequence ID" value="WCO68709.1"/>
    <property type="molecule type" value="Genomic_DNA"/>
</dbReference>
<evidence type="ECO:0000256" key="1">
    <source>
        <dbReference type="ARBA" id="ARBA00023015"/>
    </source>
</evidence>
<keyword evidence="3" id="KW-0804">Transcription</keyword>
<dbReference type="SUPFAM" id="SSF46689">
    <property type="entry name" value="Homeodomain-like"/>
    <property type="match status" value="1"/>
</dbReference>
<dbReference type="PRINTS" id="PR00455">
    <property type="entry name" value="HTHTETR"/>
</dbReference>
<evidence type="ECO:0000256" key="2">
    <source>
        <dbReference type="ARBA" id="ARBA00023125"/>
    </source>
</evidence>
<name>A0AAF0BXG8_9ACTN</name>
<reference evidence="7" key="1">
    <citation type="submission" date="2023-01" db="EMBL/GenBank/DDBJ databases">
        <title>The diversity of Class Acidimicrobiia in South China Sea sediment environments and the proposal of Iamia marina sp. nov., a novel species of the genus Iamia.</title>
        <authorList>
            <person name="He Y."/>
            <person name="Tian X."/>
        </authorList>
    </citation>
    <scope>NUCLEOTIDE SEQUENCE</scope>
    <source>
        <strain evidence="7">DSM 19957</strain>
    </source>
</reference>
<dbReference type="Pfam" id="PF16925">
    <property type="entry name" value="TetR_C_13"/>
    <property type="match status" value="1"/>
</dbReference>
<dbReference type="PANTHER" id="PTHR30055">
    <property type="entry name" value="HTH-TYPE TRANSCRIPTIONAL REGULATOR RUTR"/>
    <property type="match status" value="1"/>
</dbReference>
<evidence type="ECO:0000313" key="8">
    <source>
        <dbReference type="Proteomes" id="UP001216390"/>
    </source>
</evidence>
<evidence type="ECO:0000256" key="3">
    <source>
        <dbReference type="ARBA" id="ARBA00023163"/>
    </source>
</evidence>
<dbReference type="InterPro" id="IPR011075">
    <property type="entry name" value="TetR_C"/>
</dbReference>
<feature type="DNA-binding region" description="H-T-H motif" evidence="4">
    <location>
        <begin position="45"/>
        <end position="64"/>
    </location>
</feature>
<dbReference type="Proteomes" id="UP001216390">
    <property type="component" value="Chromosome"/>
</dbReference>
<feature type="domain" description="HTH tetR-type" evidence="6">
    <location>
        <begin position="22"/>
        <end position="82"/>
    </location>
</feature>
<protein>
    <submittedName>
        <fullName evidence="7">TetR/AcrR family transcriptional regulator</fullName>
    </submittedName>
</protein>
<sequence>MALAAENLPSAPDAPAVPASDDPLGDRLLEAAAEVFAERGYDRAGVAEIARRAGVTTGAIYSRHAGKAGLLVAALECCATDELDSLFADHRFQGRAEDVLAIAGSHLVRRSSDADRSSALLTEAFIAARRDPAVADLIRSHVLDRRDRLRDIIEAAKASGGIGADLDTEALATFCHALGFGFLLLEAAEVPLPSAPPWEQLIAHLIAALGAEPSIDLTTPPTSPQEP</sequence>
<keyword evidence="1" id="KW-0805">Transcription regulation</keyword>
<evidence type="ECO:0000313" key="7">
    <source>
        <dbReference type="EMBL" id="WCO68709.1"/>
    </source>
</evidence>
<dbReference type="GO" id="GO:0003700">
    <property type="term" value="F:DNA-binding transcription factor activity"/>
    <property type="evidence" value="ECO:0007669"/>
    <property type="project" value="TreeGrafter"/>
</dbReference>
<dbReference type="PANTHER" id="PTHR30055:SF234">
    <property type="entry name" value="HTH-TYPE TRANSCRIPTIONAL REGULATOR BETI"/>
    <property type="match status" value="1"/>
</dbReference>
<dbReference type="Pfam" id="PF00440">
    <property type="entry name" value="TetR_N"/>
    <property type="match status" value="1"/>
</dbReference>
<dbReference type="InterPro" id="IPR001647">
    <property type="entry name" value="HTH_TetR"/>
</dbReference>
<keyword evidence="8" id="KW-1185">Reference proteome</keyword>
<dbReference type="RefSeq" id="WP_272738225.1">
    <property type="nucleotide sequence ID" value="NZ_CP116942.1"/>
</dbReference>
<dbReference type="GO" id="GO:0000976">
    <property type="term" value="F:transcription cis-regulatory region binding"/>
    <property type="evidence" value="ECO:0007669"/>
    <property type="project" value="TreeGrafter"/>
</dbReference>
<dbReference type="PROSITE" id="PS50977">
    <property type="entry name" value="HTH_TETR_2"/>
    <property type="match status" value="1"/>
</dbReference>
<gene>
    <name evidence="7" type="ORF">PO878_08210</name>
</gene>
<dbReference type="AlphaFoldDB" id="A0AAF0BXG8"/>
<feature type="compositionally biased region" description="Low complexity" evidence="5">
    <location>
        <begin position="9"/>
        <end position="22"/>
    </location>
</feature>
<dbReference type="KEGG" id="ima:PO878_08210"/>
<evidence type="ECO:0000259" key="6">
    <source>
        <dbReference type="PROSITE" id="PS50977"/>
    </source>
</evidence>
<organism evidence="7 8">
    <name type="scientific">Iamia majanohamensis</name>
    <dbReference type="NCBI Taxonomy" id="467976"/>
    <lineage>
        <taxon>Bacteria</taxon>
        <taxon>Bacillati</taxon>
        <taxon>Actinomycetota</taxon>
        <taxon>Acidimicrobiia</taxon>
        <taxon>Acidimicrobiales</taxon>
        <taxon>Iamiaceae</taxon>
        <taxon>Iamia</taxon>
    </lineage>
</organism>
<dbReference type="SUPFAM" id="SSF48498">
    <property type="entry name" value="Tetracyclin repressor-like, C-terminal domain"/>
    <property type="match status" value="1"/>
</dbReference>
<proteinExistence type="predicted"/>
<dbReference type="InterPro" id="IPR009057">
    <property type="entry name" value="Homeodomain-like_sf"/>
</dbReference>
<dbReference type="InterPro" id="IPR050109">
    <property type="entry name" value="HTH-type_TetR-like_transc_reg"/>
</dbReference>